<comment type="caution">
    <text evidence="4">The sequence shown here is derived from an EMBL/GenBank/DDBJ whole genome shotgun (WGS) entry which is preliminary data.</text>
</comment>
<name>A4CD06_9GAMM</name>
<evidence type="ECO:0000259" key="3">
    <source>
        <dbReference type="PROSITE" id="PS51724"/>
    </source>
</evidence>
<evidence type="ECO:0000256" key="2">
    <source>
        <dbReference type="SAM" id="Phobius"/>
    </source>
</evidence>
<organism evidence="4 5">
    <name type="scientific">Pseudoalteromonas tunicata D2</name>
    <dbReference type="NCBI Taxonomy" id="87626"/>
    <lineage>
        <taxon>Bacteria</taxon>
        <taxon>Pseudomonadati</taxon>
        <taxon>Pseudomonadota</taxon>
        <taxon>Gammaproteobacteria</taxon>
        <taxon>Alteromonadales</taxon>
        <taxon>Pseudoalteromonadaceae</taxon>
        <taxon>Pseudoalteromonas</taxon>
    </lineage>
</organism>
<dbReference type="GO" id="GO:0032153">
    <property type="term" value="C:cell division site"/>
    <property type="evidence" value="ECO:0007669"/>
    <property type="project" value="TreeGrafter"/>
</dbReference>
<reference evidence="4 5" key="1">
    <citation type="submission" date="2006-02" db="EMBL/GenBank/DDBJ databases">
        <authorList>
            <person name="Moran M.A."/>
            <person name="Kjelleberg S."/>
            <person name="Egan S."/>
            <person name="Saunders N."/>
            <person name="Thomas T."/>
            <person name="Ferriera S."/>
            <person name="Johnson J."/>
            <person name="Kravitz S."/>
            <person name="Halpern A."/>
            <person name="Remington K."/>
            <person name="Beeson K."/>
            <person name="Tran B."/>
            <person name="Rogers Y.-H."/>
            <person name="Friedman R."/>
            <person name="Venter J.C."/>
        </authorList>
    </citation>
    <scope>NUCLEOTIDE SEQUENCE [LARGE SCALE GENOMIC DNA]</scope>
    <source>
        <strain evidence="4 5">D2</strain>
    </source>
</reference>
<proteinExistence type="predicted"/>
<keyword evidence="2" id="KW-0812">Transmembrane</keyword>
<dbReference type="Proteomes" id="UP000006201">
    <property type="component" value="Unassembled WGS sequence"/>
</dbReference>
<feature type="domain" description="SPOR" evidence="3">
    <location>
        <begin position="125"/>
        <end position="204"/>
    </location>
</feature>
<dbReference type="PANTHER" id="PTHR38687">
    <property type="entry name" value="CELL DIVISION PROTEIN DEDD-RELATED"/>
    <property type="match status" value="1"/>
</dbReference>
<protein>
    <recommendedName>
        <fullName evidence="3">SPOR domain-containing protein</fullName>
    </recommendedName>
</protein>
<keyword evidence="2" id="KW-1133">Transmembrane helix</keyword>
<evidence type="ECO:0000313" key="4">
    <source>
        <dbReference type="EMBL" id="EAR27449.1"/>
    </source>
</evidence>
<keyword evidence="5" id="KW-1185">Reference proteome</keyword>
<dbReference type="GO" id="GO:0032506">
    <property type="term" value="P:cytokinetic process"/>
    <property type="evidence" value="ECO:0007669"/>
    <property type="project" value="TreeGrafter"/>
</dbReference>
<dbReference type="SUPFAM" id="SSF110997">
    <property type="entry name" value="Sporulation related repeat"/>
    <property type="match status" value="1"/>
</dbReference>
<dbReference type="STRING" id="87626.PTD2_15457"/>
<gene>
    <name evidence="4" type="ORF">PTD2_15457</name>
</gene>
<dbReference type="HOGENOM" id="CLU_068683_1_1_6"/>
<feature type="region of interest" description="Disordered" evidence="1">
    <location>
        <begin position="75"/>
        <end position="109"/>
    </location>
</feature>
<feature type="compositionally biased region" description="Polar residues" evidence="1">
    <location>
        <begin position="85"/>
        <end position="109"/>
    </location>
</feature>
<dbReference type="PANTHER" id="PTHR38687:SF1">
    <property type="entry name" value="CELL DIVISION PROTEIN DEDD"/>
    <property type="match status" value="1"/>
</dbReference>
<dbReference type="GO" id="GO:0042834">
    <property type="term" value="F:peptidoglycan binding"/>
    <property type="evidence" value="ECO:0007669"/>
    <property type="project" value="InterPro"/>
</dbReference>
<dbReference type="AlphaFoldDB" id="A4CD06"/>
<dbReference type="InterPro" id="IPR052521">
    <property type="entry name" value="Cell_div_SPOR-domain"/>
</dbReference>
<dbReference type="InterPro" id="IPR007730">
    <property type="entry name" value="SPOR-like_dom"/>
</dbReference>
<dbReference type="GO" id="GO:0030428">
    <property type="term" value="C:cell septum"/>
    <property type="evidence" value="ECO:0007669"/>
    <property type="project" value="TreeGrafter"/>
</dbReference>
<keyword evidence="2" id="KW-0472">Membrane</keyword>
<dbReference type="RefSeq" id="WP_009838711.1">
    <property type="nucleotide sequence ID" value="NZ_AAOH01000006.1"/>
</dbReference>
<dbReference type="OrthoDB" id="7069135at2"/>
<dbReference type="Gene3D" id="3.30.70.1070">
    <property type="entry name" value="Sporulation related repeat"/>
    <property type="match status" value="1"/>
</dbReference>
<accession>A4CD06</accession>
<dbReference type="EMBL" id="AAOH01000006">
    <property type="protein sequence ID" value="EAR27449.1"/>
    <property type="molecule type" value="Genomic_DNA"/>
</dbReference>
<feature type="transmembrane region" description="Helical" evidence="2">
    <location>
        <begin position="6"/>
        <end position="27"/>
    </location>
</feature>
<evidence type="ECO:0000313" key="5">
    <source>
        <dbReference type="Proteomes" id="UP000006201"/>
    </source>
</evidence>
<sequence length="208" mass="23159">MNSVFVNRLVGTVIVLVAAIVFIPNILDGEKVQLKEGFKTIPDRPEFKKFDLQKPPTEDEINAQLPDTQVVLEDESPSDDLLNLDENNQSSDSLIQTPESASEQKNVQISTLSPPKTFERPAESNLNQFAYVIQLGSFSDQENVQNLLTKLKSSGFTAFTRPVETPSGTLTKVFVGPELKKEILEQKLPKLKELTKLNGKVTVFEVTK</sequence>
<dbReference type="PROSITE" id="PS51724">
    <property type="entry name" value="SPOR"/>
    <property type="match status" value="1"/>
</dbReference>
<dbReference type="Pfam" id="PF05036">
    <property type="entry name" value="SPOR"/>
    <property type="match status" value="1"/>
</dbReference>
<dbReference type="eggNOG" id="COG3147">
    <property type="taxonomic scope" value="Bacteria"/>
</dbReference>
<evidence type="ECO:0000256" key="1">
    <source>
        <dbReference type="SAM" id="MobiDB-lite"/>
    </source>
</evidence>
<dbReference type="InterPro" id="IPR036680">
    <property type="entry name" value="SPOR-like_sf"/>
</dbReference>